<accession>A0AAF0IGS9</accession>
<keyword evidence="3" id="KW-0808">Transferase</keyword>
<dbReference type="InterPro" id="IPR016849">
    <property type="entry name" value="Rtt109"/>
</dbReference>
<feature type="region of interest" description="Disordered" evidence="10">
    <location>
        <begin position="535"/>
        <end position="581"/>
    </location>
</feature>
<keyword evidence="12" id="KW-1185">Reference proteome</keyword>
<dbReference type="EMBL" id="CP120627">
    <property type="protein sequence ID" value="WEW56068.1"/>
    <property type="molecule type" value="Genomic_DNA"/>
</dbReference>
<evidence type="ECO:0000256" key="8">
    <source>
        <dbReference type="ARBA" id="ARBA00023242"/>
    </source>
</evidence>
<evidence type="ECO:0000256" key="1">
    <source>
        <dbReference type="ARBA" id="ARBA00004123"/>
    </source>
</evidence>
<dbReference type="GO" id="GO:0032931">
    <property type="term" value="F:histone H3K56 acetyltransferase activity"/>
    <property type="evidence" value="ECO:0007669"/>
    <property type="project" value="TreeGrafter"/>
</dbReference>
<evidence type="ECO:0000313" key="11">
    <source>
        <dbReference type="EMBL" id="WEW56068.1"/>
    </source>
</evidence>
<protein>
    <recommendedName>
        <fullName evidence="2">histone acetyltransferase</fullName>
        <ecNumber evidence="2">2.3.1.48</ecNumber>
    </recommendedName>
</protein>
<organism evidence="11 12">
    <name type="scientific">Emydomyces testavorans</name>
    <dbReference type="NCBI Taxonomy" id="2070801"/>
    <lineage>
        <taxon>Eukaryota</taxon>
        <taxon>Fungi</taxon>
        <taxon>Dikarya</taxon>
        <taxon>Ascomycota</taxon>
        <taxon>Pezizomycotina</taxon>
        <taxon>Eurotiomycetes</taxon>
        <taxon>Eurotiomycetidae</taxon>
        <taxon>Onygenales</taxon>
        <taxon>Nannizziopsiaceae</taxon>
        <taxon>Emydomyces</taxon>
    </lineage>
</organism>
<dbReference type="AlphaFoldDB" id="A0AAF0IGS9"/>
<evidence type="ECO:0000256" key="6">
    <source>
        <dbReference type="ARBA" id="ARBA00023015"/>
    </source>
</evidence>
<evidence type="ECO:0000256" key="9">
    <source>
        <dbReference type="ARBA" id="ARBA00048940"/>
    </source>
</evidence>
<evidence type="ECO:0000313" key="12">
    <source>
        <dbReference type="Proteomes" id="UP001219355"/>
    </source>
</evidence>
<evidence type="ECO:0000256" key="3">
    <source>
        <dbReference type="ARBA" id="ARBA00022679"/>
    </source>
</evidence>
<dbReference type="GO" id="GO:0005634">
    <property type="term" value="C:nucleus"/>
    <property type="evidence" value="ECO:0007669"/>
    <property type="project" value="UniProtKB-SubCell"/>
</dbReference>
<dbReference type="EC" id="2.3.1.48" evidence="2"/>
<evidence type="ECO:0000256" key="4">
    <source>
        <dbReference type="ARBA" id="ARBA00022763"/>
    </source>
</evidence>
<keyword evidence="6" id="KW-0805">Transcription regulation</keyword>
<keyword evidence="8" id="KW-0539">Nucleus</keyword>
<dbReference type="GO" id="GO:0006355">
    <property type="term" value="P:regulation of DNA-templated transcription"/>
    <property type="evidence" value="ECO:0007669"/>
    <property type="project" value="InterPro"/>
</dbReference>
<dbReference type="InterPro" id="IPR051236">
    <property type="entry name" value="HAT_RTT109-like"/>
</dbReference>
<evidence type="ECO:0000256" key="2">
    <source>
        <dbReference type="ARBA" id="ARBA00013184"/>
    </source>
</evidence>
<keyword evidence="5" id="KW-0007">Acetylation</keyword>
<comment type="subcellular location">
    <subcellularLocation>
        <location evidence="1">Nucleus</location>
    </subcellularLocation>
</comment>
<feature type="compositionally biased region" description="Polar residues" evidence="10">
    <location>
        <begin position="535"/>
        <end position="550"/>
    </location>
</feature>
<proteinExistence type="predicted"/>
<keyword evidence="4" id="KW-0227">DNA damage</keyword>
<gene>
    <name evidence="11" type="ORF">PRK78_001503</name>
</gene>
<dbReference type="Pfam" id="PF08214">
    <property type="entry name" value="HAT_KAT11"/>
    <property type="match status" value="1"/>
</dbReference>
<dbReference type="PROSITE" id="PS51728">
    <property type="entry name" value="RTT109_HAT"/>
    <property type="match status" value="1"/>
</dbReference>
<dbReference type="GO" id="GO:0006974">
    <property type="term" value="P:DNA damage response"/>
    <property type="evidence" value="ECO:0007669"/>
    <property type="project" value="UniProtKB-KW"/>
</dbReference>
<evidence type="ECO:0000256" key="10">
    <source>
        <dbReference type="SAM" id="MobiDB-lite"/>
    </source>
</evidence>
<comment type="catalytic activity">
    <reaction evidence="9">
        <text>L-lysyl-[histone] + acetyl-CoA = N(6)-acetyl-L-lysyl-[histone] + CoA + H(+)</text>
        <dbReference type="Rhea" id="RHEA:21992"/>
        <dbReference type="Rhea" id="RHEA-COMP:9845"/>
        <dbReference type="Rhea" id="RHEA-COMP:11338"/>
        <dbReference type="ChEBI" id="CHEBI:15378"/>
        <dbReference type="ChEBI" id="CHEBI:29969"/>
        <dbReference type="ChEBI" id="CHEBI:57287"/>
        <dbReference type="ChEBI" id="CHEBI:57288"/>
        <dbReference type="ChEBI" id="CHEBI:61930"/>
        <dbReference type="EC" id="2.3.1.48"/>
    </reaction>
    <physiologicalReaction direction="left-to-right" evidence="9">
        <dbReference type="Rhea" id="RHEA:21993"/>
    </physiologicalReaction>
</comment>
<dbReference type="PANTHER" id="PTHR31571:SF2">
    <property type="entry name" value="HISTONE ACETYLTRANSFERASE RTT109"/>
    <property type="match status" value="1"/>
</dbReference>
<feature type="compositionally biased region" description="Polar residues" evidence="10">
    <location>
        <begin position="567"/>
        <end position="581"/>
    </location>
</feature>
<dbReference type="SMART" id="SM01250">
    <property type="entry name" value="KAT11"/>
    <property type="match status" value="1"/>
</dbReference>
<evidence type="ECO:0000256" key="5">
    <source>
        <dbReference type="ARBA" id="ARBA00022990"/>
    </source>
</evidence>
<dbReference type="PANTHER" id="PTHR31571">
    <property type="entry name" value="ALTERED INHERITANCE OF MITOCHONDRIA PROTEIN 6"/>
    <property type="match status" value="1"/>
</dbReference>
<keyword evidence="7" id="KW-0804">Transcription</keyword>
<reference evidence="11" key="1">
    <citation type="submission" date="2023-03" db="EMBL/GenBank/DDBJ databases">
        <title>Emydomyces testavorans Genome Sequence.</title>
        <authorList>
            <person name="Hoyer L."/>
        </authorList>
    </citation>
    <scope>NUCLEOTIDE SEQUENCE</scope>
    <source>
        <strain evidence="11">16-2883</strain>
    </source>
</reference>
<sequence>MDVVVDGYNCCSEAHHLFEQFHKCSPMASLAEELAQALPKDVKLSVRHITCPPAPCEPIFSPPLGEDPEPTSCENHFLAVSIKPEGAVTNTDNNDELLVFSIEVLVYTTARLTTVFVSKADSTGYLYLLNQPTAKSLTRSAFTVFLSHLVRAYQRPRIRLVLCLFARAQNQYLFPGSIENPHKHVLDDRGLIKWWCRVFDPILRDFEPEKQATNKLTSNSKESTGAEVREATSTAYLIVPGCDKYETRAFFPPTAKLDPQDKPRWLNNYPLHQICATPGAPPRCLVPRFPDDPKARFLDELDEEIFGRPPPYPSRGKKYKSTVDDIIDDTATPSREQAAPGQWLSVKSLEEFWEMMTFRQECSAGRLVGFLWMIINPPGVLKSDGLNQDDLSKENNQSEEVKMLDSNTNTMANESTGSIMPNSQTVSCNDIKTDQKADSTSSNNALDNKNSCQVKDSIMTGTENQVSPSCQNTNTILLSTKHYSTLSNFLLKLDFADQAVALTSTKSWLDKLSSLSGHKTHGEIVIGVRGPSEQPLASLQHQADPSSPLNSGLIVKKRKRHTGTDLDATSSQQEPSATVNVLNATLIRKKKKAG</sequence>
<dbReference type="Proteomes" id="UP001219355">
    <property type="component" value="Chromosome 1"/>
</dbReference>
<evidence type="ECO:0000256" key="7">
    <source>
        <dbReference type="ARBA" id="ARBA00023163"/>
    </source>
</evidence>
<dbReference type="InterPro" id="IPR013178">
    <property type="entry name" value="Histone_AcTrfase_Rtt109/CBP"/>
</dbReference>
<name>A0AAF0IGS9_9EURO</name>